<evidence type="ECO:0000313" key="2">
    <source>
        <dbReference type="EMBL" id="KAL2043642.1"/>
    </source>
</evidence>
<name>A0ABR4ACU2_9LECA</name>
<sequence length="364" mass="41421">MSLKPCNWATRRLRHFGARQNGGGLFTRILDEGSRRSSEQRRNATWVASSQVSEGTAAASAPAKTSLPRLWPYPGARKVLDRPYANISGRRHVPKLVNANRVPFLRFKKPQSPFLSRIIRDTIKTREARYLLAARLQDLLAHANDEDLWDWTLAEYAGISRSDSEQAWSSEIHQALAELASLQAKARNKRVSMATQMQAIVEKEKALAMEDRARKWREKYMARMARRARYFAGVEQHVPLTEEQRILKGVAATEELSLPERTIAKAVLEEETGVDQKETQPFPWTVEDRSIRNERREEQVIEKVATPKSDDGKVDIGQSELDNEVSVASRGSDIPLPFEEQQDDSERLQVIPGRQYQLLTPPIT</sequence>
<accession>A0ABR4ACU2</accession>
<gene>
    <name evidence="2" type="ORF">N7G274_003949</name>
</gene>
<reference evidence="2 3" key="1">
    <citation type="submission" date="2024-09" db="EMBL/GenBank/DDBJ databases">
        <title>Rethinking Asexuality: The Enigmatic Case of Functional Sexual Genes in Lepraria (Stereocaulaceae).</title>
        <authorList>
            <person name="Doellman M."/>
            <person name="Sun Y."/>
            <person name="Barcenas-Pena A."/>
            <person name="Lumbsch H.T."/>
            <person name="Grewe F."/>
        </authorList>
    </citation>
    <scope>NUCLEOTIDE SEQUENCE [LARGE SCALE GENOMIC DNA]</scope>
    <source>
        <strain evidence="2 3">Mercado 3170</strain>
    </source>
</reference>
<proteinExistence type="predicted"/>
<dbReference type="EMBL" id="JBEFKJ010000011">
    <property type="protein sequence ID" value="KAL2043642.1"/>
    <property type="molecule type" value="Genomic_DNA"/>
</dbReference>
<evidence type="ECO:0000313" key="3">
    <source>
        <dbReference type="Proteomes" id="UP001590950"/>
    </source>
</evidence>
<evidence type="ECO:0000256" key="1">
    <source>
        <dbReference type="SAM" id="MobiDB-lite"/>
    </source>
</evidence>
<protein>
    <submittedName>
        <fullName evidence="2">Uncharacterized protein</fullName>
    </submittedName>
</protein>
<dbReference type="Proteomes" id="UP001590950">
    <property type="component" value="Unassembled WGS sequence"/>
</dbReference>
<comment type="caution">
    <text evidence="2">The sequence shown here is derived from an EMBL/GenBank/DDBJ whole genome shotgun (WGS) entry which is preliminary data.</text>
</comment>
<keyword evidence="3" id="KW-1185">Reference proteome</keyword>
<feature type="region of interest" description="Disordered" evidence="1">
    <location>
        <begin position="324"/>
        <end position="344"/>
    </location>
</feature>
<organism evidence="2 3">
    <name type="scientific">Stereocaulon virgatum</name>
    <dbReference type="NCBI Taxonomy" id="373712"/>
    <lineage>
        <taxon>Eukaryota</taxon>
        <taxon>Fungi</taxon>
        <taxon>Dikarya</taxon>
        <taxon>Ascomycota</taxon>
        <taxon>Pezizomycotina</taxon>
        <taxon>Lecanoromycetes</taxon>
        <taxon>OSLEUM clade</taxon>
        <taxon>Lecanoromycetidae</taxon>
        <taxon>Lecanorales</taxon>
        <taxon>Lecanorineae</taxon>
        <taxon>Stereocaulaceae</taxon>
        <taxon>Stereocaulon</taxon>
    </lineage>
</organism>